<evidence type="ECO:0000313" key="2">
    <source>
        <dbReference type="Proteomes" id="UP000027222"/>
    </source>
</evidence>
<sequence>MPTILALLHHFSRPNQLRRFFQGVTGLMALPKKLILPHATRRRTGSLSTNWRNTSSYRKKFLTHANPSNGGLGGACSSLIFTALFVMSSQFLVLPLQLTVYSVSVKGAIRSL</sequence>
<dbReference type="HOGENOM" id="CLU_2146061_0_0_1"/>
<dbReference type="AlphaFoldDB" id="A0A067SJR7"/>
<reference evidence="2" key="1">
    <citation type="journal article" date="2014" name="Proc. Natl. Acad. Sci. U.S.A.">
        <title>Extensive sampling of basidiomycete genomes demonstrates inadequacy of the white-rot/brown-rot paradigm for wood decay fungi.</title>
        <authorList>
            <person name="Riley R."/>
            <person name="Salamov A.A."/>
            <person name="Brown D.W."/>
            <person name="Nagy L.G."/>
            <person name="Floudas D."/>
            <person name="Held B.W."/>
            <person name="Levasseur A."/>
            <person name="Lombard V."/>
            <person name="Morin E."/>
            <person name="Otillar R."/>
            <person name="Lindquist E.A."/>
            <person name="Sun H."/>
            <person name="LaButti K.M."/>
            <person name="Schmutz J."/>
            <person name="Jabbour D."/>
            <person name="Luo H."/>
            <person name="Baker S.E."/>
            <person name="Pisabarro A.G."/>
            <person name="Walton J.D."/>
            <person name="Blanchette R.A."/>
            <person name="Henrissat B."/>
            <person name="Martin F."/>
            <person name="Cullen D."/>
            <person name="Hibbett D.S."/>
            <person name="Grigoriev I.V."/>
        </authorList>
    </citation>
    <scope>NUCLEOTIDE SEQUENCE [LARGE SCALE GENOMIC DNA]</scope>
    <source>
        <strain evidence="2">CBS 339.88</strain>
    </source>
</reference>
<dbReference type="Proteomes" id="UP000027222">
    <property type="component" value="Unassembled WGS sequence"/>
</dbReference>
<name>A0A067SJR7_GALM3</name>
<protein>
    <submittedName>
        <fullName evidence="1">Uncharacterized protein</fullName>
    </submittedName>
</protein>
<accession>A0A067SJR7</accession>
<organism evidence="1 2">
    <name type="scientific">Galerina marginata (strain CBS 339.88)</name>
    <dbReference type="NCBI Taxonomy" id="685588"/>
    <lineage>
        <taxon>Eukaryota</taxon>
        <taxon>Fungi</taxon>
        <taxon>Dikarya</taxon>
        <taxon>Basidiomycota</taxon>
        <taxon>Agaricomycotina</taxon>
        <taxon>Agaricomycetes</taxon>
        <taxon>Agaricomycetidae</taxon>
        <taxon>Agaricales</taxon>
        <taxon>Agaricineae</taxon>
        <taxon>Strophariaceae</taxon>
        <taxon>Galerina</taxon>
    </lineage>
</organism>
<keyword evidence="2" id="KW-1185">Reference proteome</keyword>
<proteinExistence type="predicted"/>
<dbReference type="EMBL" id="KL142418">
    <property type="protein sequence ID" value="KDR66973.1"/>
    <property type="molecule type" value="Genomic_DNA"/>
</dbReference>
<gene>
    <name evidence="1" type="ORF">GALMADRAFT_1131951</name>
</gene>
<evidence type="ECO:0000313" key="1">
    <source>
        <dbReference type="EMBL" id="KDR66973.1"/>
    </source>
</evidence>